<feature type="compositionally biased region" description="Pro residues" evidence="1">
    <location>
        <begin position="24"/>
        <end position="40"/>
    </location>
</feature>
<dbReference type="EMBL" id="BAAABV010000028">
    <property type="protein sequence ID" value="GAA0315780.1"/>
    <property type="molecule type" value="Genomic_DNA"/>
</dbReference>
<keyword evidence="4" id="KW-1185">Reference proteome</keyword>
<organism evidence="3 4">
    <name type="scientific">Streptomyces polychromogenes</name>
    <dbReference type="NCBI Taxonomy" id="67342"/>
    <lineage>
        <taxon>Bacteria</taxon>
        <taxon>Bacillati</taxon>
        <taxon>Actinomycetota</taxon>
        <taxon>Actinomycetes</taxon>
        <taxon>Kitasatosporales</taxon>
        <taxon>Streptomycetaceae</taxon>
        <taxon>Streptomyces</taxon>
    </lineage>
</organism>
<keyword evidence="2" id="KW-1133">Transmembrane helix</keyword>
<dbReference type="Proteomes" id="UP001501867">
    <property type="component" value="Unassembled WGS sequence"/>
</dbReference>
<dbReference type="RefSeq" id="WP_344166882.1">
    <property type="nucleotide sequence ID" value="NZ_BAAABV010000028.1"/>
</dbReference>
<feature type="region of interest" description="Disordered" evidence="1">
    <location>
        <begin position="1"/>
        <end position="76"/>
    </location>
</feature>
<evidence type="ECO:0000256" key="1">
    <source>
        <dbReference type="SAM" id="MobiDB-lite"/>
    </source>
</evidence>
<feature type="compositionally biased region" description="Pro residues" evidence="1">
    <location>
        <begin position="53"/>
        <end position="74"/>
    </location>
</feature>
<gene>
    <name evidence="3" type="ORF">GCM10010302_63580</name>
</gene>
<proteinExistence type="predicted"/>
<sequence length="189" mass="20083">MTYPPQQGSGPYGQPGPYAQQPQGYPPPQPGYAYPPPQAQPPYGGAPQQPVYPNQPHPQMQPPPQQWAAPPAPPARSGGIGPMKILKGIGIVLVLIVAAVGYFLSQDDADHAEVGDCLKNNGTSAATLDLQVVDCGTAGATYKVVDVISGTLDTNRCQGKSDMGYYEQTRGSRRHSGKQFVLCLNQIKK</sequence>
<reference evidence="3 4" key="1">
    <citation type="journal article" date="2019" name="Int. J. Syst. Evol. Microbiol.">
        <title>The Global Catalogue of Microorganisms (GCM) 10K type strain sequencing project: providing services to taxonomists for standard genome sequencing and annotation.</title>
        <authorList>
            <consortium name="The Broad Institute Genomics Platform"/>
            <consortium name="The Broad Institute Genome Sequencing Center for Infectious Disease"/>
            <person name="Wu L."/>
            <person name="Ma J."/>
        </authorList>
    </citation>
    <scope>NUCLEOTIDE SEQUENCE [LARGE SCALE GENOMIC DNA]</scope>
    <source>
        <strain evidence="3 4">JCM 4505</strain>
    </source>
</reference>
<keyword evidence="2" id="KW-0472">Membrane</keyword>
<evidence type="ECO:0000313" key="3">
    <source>
        <dbReference type="EMBL" id="GAA0315780.1"/>
    </source>
</evidence>
<comment type="caution">
    <text evidence="3">The sequence shown here is derived from an EMBL/GenBank/DDBJ whole genome shotgun (WGS) entry which is preliminary data.</text>
</comment>
<feature type="transmembrane region" description="Helical" evidence="2">
    <location>
        <begin position="85"/>
        <end position="104"/>
    </location>
</feature>
<evidence type="ECO:0000256" key="2">
    <source>
        <dbReference type="SAM" id="Phobius"/>
    </source>
</evidence>
<name>A0ABN0VRW7_9ACTN</name>
<keyword evidence="2" id="KW-0812">Transmembrane</keyword>
<accession>A0ABN0VRW7</accession>
<protein>
    <submittedName>
        <fullName evidence="3">Uncharacterized protein</fullName>
    </submittedName>
</protein>
<feature type="compositionally biased region" description="Low complexity" evidence="1">
    <location>
        <begin position="41"/>
        <end position="52"/>
    </location>
</feature>
<evidence type="ECO:0000313" key="4">
    <source>
        <dbReference type="Proteomes" id="UP001501867"/>
    </source>
</evidence>